<dbReference type="SUPFAM" id="SSF46785">
    <property type="entry name" value="Winged helix' DNA-binding domain"/>
    <property type="match status" value="1"/>
</dbReference>
<feature type="domain" description="HTH gntR-type" evidence="4">
    <location>
        <begin position="55"/>
        <end position="126"/>
    </location>
</feature>
<dbReference type="InterPro" id="IPR007581">
    <property type="entry name" value="Endonuclease-V"/>
</dbReference>
<dbReference type="EMBL" id="JBHMEI010000039">
    <property type="protein sequence ID" value="MFB9206606.1"/>
    <property type="molecule type" value="Genomic_DNA"/>
</dbReference>
<evidence type="ECO:0000256" key="3">
    <source>
        <dbReference type="ARBA" id="ARBA00023163"/>
    </source>
</evidence>
<evidence type="ECO:0000256" key="2">
    <source>
        <dbReference type="ARBA" id="ARBA00023125"/>
    </source>
</evidence>
<dbReference type="PROSITE" id="PS50949">
    <property type="entry name" value="HTH_GNTR"/>
    <property type="match status" value="1"/>
</dbReference>
<dbReference type="Gene3D" id="3.30.2170.10">
    <property type="entry name" value="archaeoglobus fulgidus dsm 4304 superfamily"/>
    <property type="match status" value="1"/>
</dbReference>
<keyword evidence="2" id="KW-0238">DNA-binding</keyword>
<keyword evidence="1" id="KW-0805">Transcription regulation</keyword>
<protein>
    <submittedName>
        <fullName evidence="5">Endonuclease V</fullName>
    </submittedName>
</protein>
<proteinExistence type="predicted"/>
<evidence type="ECO:0000256" key="1">
    <source>
        <dbReference type="ARBA" id="ARBA00023015"/>
    </source>
</evidence>
<keyword evidence="5" id="KW-0378">Hydrolase</keyword>
<evidence type="ECO:0000313" key="6">
    <source>
        <dbReference type="Proteomes" id="UP001589647"/>
    </source>
</evidence>
<comment type="caution">
    <text evidence="5">The sequence shown here is derived from an EMBL/GenBank/DDBJ whole genome shotgun (WGS) entry which is preliminary data.</text>
</comment>
<dbReference type="Gene3D" id="1.10.10.10">
    <property type="entry name" value="Winged helix-like DNA-binding domain superfamily/Winged helix DNA-binding domain"/>
    <property type="match status" value="1"/>
</dbReference>
<dbReference type="GO" id="GO:0004519">
    <property type="term" value="F:endonuclease activity"/>
    <property type="evidence" value="ECO:0007669"/>
    <property type="project" value="UniProtKB-KW"/>
</dbReference>
<evidence type="ECO:0000259" key="4">
    <source>
        <dbReference type="PROSITE" id="PS50949"/>
    </source>
</evidence>
<keyword evidence="6" id="KW-1185">Reference proteome</keyword>
<accession>A0ABV5IQ14</accession>
<dbReference type="Pfam" id="PF04493">
    <property type="entry name" value="Endonuclease_5"/>
    <property type="match status" value="1"/>
</dbReference>
<gene>
    <name evidence="5" type="ORF">ACFFV7_35780</name>
</gene>
<keyword evidence="5" id="KW-0540">Nuclease</keyword>
<keyword evidence="3" id="KW-0804">Transcription</keyword>
<dbReference type="InterPro" id="IPR036388">
    <property type="entry name" value="WH-like_DNA-bd_sf"/>
</dbReference>
<dbReference type="Proteomes" id="UP001589647">
    <property type="component" value="Unassembled WGS sequence"/>
</dbReference>
<sequence>MGEHEPPGRERGDWTPIVHEGVTVGRALRTRRDTKPVYVSQGHRIGLEYQAKRIMTSADVIADDLWARITSGELRLHHRFPTERELIEHYDSNTEVVRAAKSLLIDEGLIGRAGRGAKAGLTVLRTPPTTSA</sequence>
<dbReference type="InterPro" id="IPR000524">
    <property type="entry name" value="Tscrpt_reg_HTH_GntR"/>
</dbReference>
<dbReference type="InterPro" id="IPR036390">
    <property type="entry name" value="WH_DNA-bd_sf"/>
</dbReference>
<name>A0ABV5IQ14_9ACTN</name>
<evidence type="ECO:0000313" key="5">
    <source>
        <dbReference type="EMBL" id="MFB9206606.1"/>
    </source>
</evidence>
<keyword evidence="5" id="KW-0255">Endonuclease</keyword>
<dbReference type="Pfam" id="PF00392">
    <property type="entry name" value="GntR"/>
    <property type="match status" value="1"/>
</dbReference>
<reference evidence="5 6" key="1">
    <citation type="submission" date="2024-09" db="EMBL/GenBank/DDBJ databases">
        <authorList>
            <person name="Sun Q."/>
            <person name="Mori K."/>
        </authorList>
    </citation>
    <scope>NUCLEOTIDE SEQUENCE [LARGE SCALE GENOMIC DNA]</scope>
    <source>
        <strain evidence="5 6">CCM 3426</strain>
    </source>
</reference>
<organism evidence="5 6">
    <name type="scientific">Nonomuraea spiralis</name>
    <dbReference type="NCBI Taxonomy" id="46182"/>
    <lineage>
        <taxon>Bacteria</taxon>
        <taxon>Bacillati</taxon>
        <taxon>Actinomycetota</taxon>
        <taxon>Actinomycetes</taxon>
        <taxon>Streptosporangiales</taxon>
        <taxon>Streptosporangiaceae</taxon>
        <taxon>Nonomuraea</taxon>
    </lineage>
</organism>
<dbReference type="RefSeq" id="WP_308427317.1">
    <property type="nucleotide sequence ID" value="NZ_BMRC01000015.1"/>
</dbReference>